<evidence type="ECO:0000313" key="9">
    <source>
        <dbReference type="Proteomes" id="UP000296468"/>
    </source>
</evidence>
<evidence type="ECO:0000256" key="3">
    <source>
        <dbReference type="ARBA" id="ARBA00022692"/>
    </source>
</evidence>
<evidence type="ECO:0000256" key="2">
    <source>
        <dbReference type="ARBA" id="ARBA00022475"/>
    </source>
</evidence>
<dbReference type="InterPro" id="IPR001123">
    <property type="entry name" value="LeuE-type"/>
</dbReference>
<reference evidence="7 9" key="2">
    <citation type="journal article" date="2019" name="Front. Microbiol.">
        <title>In silico and Genetic Analyses of Cyclic Lipopeptide Synthetic Gene Clusters in Pseudomonas sp. 11K1.</title>
        <authorList>
            <person name="Zhao H."/>
            <person name="Liu Y.P."/>
            <person name="Zhang L.Q."/>
        </authorList>
    </citation>
    <scope>NUCLEOTIDE SEQUENCE [LARGE SCALE GENOMIC DNA]</scope>
    <source>
        <strain evidence="7 9">11K1</strain>
    </source>
</reference>
<proteinExistence type="predicted"/>
<reference evidence="8 10" key="1">
    <citation type="journal article" date="2012" name="Appl. Soil Ecol.">
        <title>Isolation and characterization of new plant growth-promoting bacterial endophytes.</title>
        <authorList>
            <person name="Rashid S."/>
            <person name="Charles T.C."/>
            <person name="Glick B.R."/>
        </authorList>
    </citation>
    <scope>NUCLEOTIDE SEQUENCE [LARGE SCALE GENOMIC DNA]</scope>
    <source>
        <strain evidence="8 10">YsS1</strain>
    </source>
</reference>
<dbReference type="KEGG" id="pvk:EPZ47_06780"/>
<keyword evidence="4 6" id="KW-1133">Transmembrane helix</keyword>
<sequence length="221" mass="23249">MEFSSGFLLSLSLCLDIGVANIAMITLAMQRGYFQGFALGLGTCVGDLIYAVLALAGMTVLLQYEAVRWVLWVGGSVLLLYFAAKMIHSAIYHSAVLAQAGEVQGNSSRQEFFRGIFLAMSSPSAILWFAAVGGTLIARSGGGTLLSSALFLSGFLCAGLLWCAALCLAATQGGKLLGDKLLRYSYWASAAIFCYFAVYVIVSGYNEFVGKAAATALPGLG</sequence>
<comment type="subcellular location">
    <subcellularLocation>
        <location evidence="1">Cell membrane</location>
        <topology evidence="1">Multi-pass membrane protein</topology>
    </subcellularLocation>
</comment>
<keyword evidence="5 6" id="KW-0472">Membrane</keyword>
<keyword evidence="2" id="KW-1003">Cell membrane</keyword>
<evidence type="ECO:0000256" key="4">
    <source>
        <dbReference type="ARBA" id="ARBA00022989"/>
    </source>
</evidence>
<dbReference type="GO" id="GO:0005886">
    <property type="term" value="C:plasma membrane"/>
    <property type="evidence" value="ECO:0007669"/>
    <property type="project" value="UniProtKB-SubCell"/>
</dbReference>
<dbReference type="GO" id="GO:0015171">
    <property type="term" value="F:amino acid transmembrane transporter activity"/>
    <property type="evidence" value="ECO:0007669"/>
    <property type="project" value="TreeGrafter"/>
</dbReference>
<accession>A0A4P7PED6</accession>
<dbReference type="Pfam" id="PF01810">
    <property type="entry name" value="LysE"/>
    <property type="match status" value="1"/>
</dbReference>
<protein>
    <submittedName>
        <fullName evidence="7">LysE family translocator</fullName>
    </submittedName>
    <submittedName>
        <fullName evidence="8">LysE family transporter</fullName>
    </submittedName>
</protein>
<dbReference type="RefSeq" id="WP_135844083.1">
    <property type="nucleotide sequence ID" value="NZ_CP035088.1"/>
</dbReference>
<evidence type="ECO:0000256" key="5">
    <source>
        <dbReference type="ARBA" id="ARBA00023136"/>
    </source>
</evidence>
<organism evidence="7 9">
    <name type="scientific">Pseudomonas viciae</name>
    <dbReference type="NCBI Taxonomy" id="2505979"/>
    <lineage>
        <taxon>Bacteria</taxon>
        <taxon>Pseudomonadati</taxon>
        <taxon>Pseudomonadota</taxon>
        <taxon>Gammaproteobacteria</taxon>
        <taxon>Pseudomonadales</taxon>
        <taxon>Pseudomonadaceae</taxon>
        <taxon>Pseudomonas</taxon>
    </lineage>
</organism>
<dbReference type="EMBL" id="CP035088">
    <property type="protein sequence ID" value="QBZ88423.1"/>
    <property type="molecule type" value="Genomic_DNA"/>
</dbReference>
<feature type="transmembrane region" description="Helical" evidence="6">
    <location>
        <begin position="36"/>
        <end position="60"/>
    </location>
</feature>
<feature type="transmembrane region" description="Helical" evidence="6">
    <location>
        <begin position="66"/>
        <end position="84"/>
    </location>
</feature>
<keyword evidence="3 6" id="KW-0812">Transmembrane</keyword>
<evidence type="ECO:0000256" key="1">
    <source>
        <dbReference type="ARBA" id="ARBA00004651"/>
    </source>
</evidence>
<evidence type="ECO:0000256" key="6">
    <source>
        <dbReference type="SAM" id="Phobius"/>
    </source>
</evidence>
<gene>
    <name evidence="7" type="ORF">EPZ47_06780</name>
    <name evidence="8" type="ORF">QCD61_06615</name>
</gene>
<dbReference type="AlphaFoldDB" id="A0A4P7PED6"/>
<dbReference type="Proteomes" id="UP001227386">
    <property type="component" value="Chromosome"/>
</dbReference>
<dbReference type="PANTHER" id="PTHR30086:SF20">
    <property type="entry name" value="ARGININE EXPORTER PROTEIN ARGO-RELATED"/>
    <property type="match status" value="1"/>
</dbReference>
<reference evidence="8" key="4">
    <citation type="submission" date="2023-04" db="EMBL/GenBank/DDBJ databases">
        <authorList>
            <person name="Charles T.C."/>
            <person name="Cheng J."/>
            <person name="Lynch M."/>
            <person name="Van Dyk A."/>
        </authorList>
    </citation>
    <scope>NUCLEOTIDE SEQUENCE</scope>
    <source>
        <strain evidence="8">YsS1</strain>
    </source>
</reference>
<dbReference type="OrthoDB" id="2974197at2"/>
<feature type="transmembrane region" description="Helical" evidence="6">
    <location>
        <begin position="6"/>
        <end position="29"/>
    </location>
</feature>
<evidence type="ECO:0000313" key="10">
    <source>
        <dbReference type="Proteomes" id="UP001227386"/>
    </source>
</evidence>
<dbReference type="Proteomes" id="UP000296468">
    <property type="component" value="Chromosome"/>
</dbReference>
<dbReference type="PANTHER" id="PTHR30086">
    <property type="entry name" value="ARGININE EXPORTER PROTEIN ARGO"/>
    <property type="match status" value="1"/>
</dbReference>
<dbReference type="EMBL" id="CP123771">
    <property type="protein sequence ID" value="WGO94750.1"/>
    <property type="molecule type" value="Genomic_DNA"/>
</dbReference>
<feature type="transmembrane region" description="Helical" evidence="6">
    <location>
        <begin position="149"/>
        <end position="169"/>
    </location>
</feature>
<keyword evidence="10" id="KW-1185">Reference proteome</keyword>
<reference evidence="7" key="3">
    <citation type="submission" date="2019-01" db="EMBL/GenBank/DDBJ databases">
        <authorList>
            <person name="Zhang L."/>
        </authorList>
    </citation>
    <scope>NUCLEOTIDE SEQUENCE</scope>
    <source>
        <strain evidence="7">11K1</strain>
    </source>
</reference>
<evidence type="ECO:0000313" key="8">
    <source>
        <dbReference type="EMBL" id="WGO94750.1"/>
    </source>
</evidence>
<feature type="transmembrane region" description="Helical" evidence="6">
    <location>
        <begin position="181"/>
        <end position="202"/>
    </location>
</feature>
<evidence type="ECO:0000313" key="7">
    <source>
        <dbReference type="EMBL" id="QBZ88423.1"/>
    </source>
</evidence>
<name>A0A4P7PED6_9PSED</name>
<feature type="transmembrane region" description="Helical" evidence="6">
    <location>
        <begin position="116"/>
        <end position="137"/>
    </location>
</feature>